<proteinExistence type="predicted"/>
<dbReference type="AlphaFoldDB" id="A0A834IY15"/>
<sequence length="69" mass="7534">MVSACISQRALSNIRMSGPSTKHLHNNCRRLMSKLKGGEPSSHAEANWSNANGQPDTLRWSDAVVITIT</sequence>
<organism evidence="1 2">
    <name type="scientific">Rhynchophorus ferrugineus</name>
    <name type="common">Red palm weevil</name>
    <name type="synonym">Curculio ferrugineus</name>
    <dbReference type="NCBI Taxonomy" id="354439"/>
    <lineage>
        <taxon>Eukaryota</taxon>
        <taxon>Metazoa</taxon>
        <taxon>Ecdysozoa</taxon>
        <taxon>Arthropoda</taxon>
        <taxon>Hexapoda</taxon>
        <taxon>Insecta</taxon>
        <taxon>Pterygota</taxon>
        <taxon>Neoptera</taxon>
        <taxon>Endopterygota</taxon>
        <taxon>Coleoptera</taxon>
        <taxon>Polyphaga</taxon>
        <taxon>Cucujiformia</taxon>
        <taxon>Curculionidae</taxon>
        <taxon>Dryophthorinae</taxon>
        <taxon>Rhynchophorus</taxon>
    </lineage>
</organism>
<evidence type="ECO:0000313" key="2">
    <source>
        <dbReference type="Proteomes" id="UP000625711"/>
    </source>
</evidence>
<comment type="caution">
    <text evidence="1">The sequence shown here is derived from an EMBL/GenBank/DDBJ whole genome shotgun (WGS) entry which is preliminary data.</text>
</comment>
<protein>
    <submittedName>
        <fullName evidence="1">Uncharacterized protein</fullName>
    </submittedName>
</protein>
<dbReference type="EMBL" id="JAACXV010000037">
    <property type="protein sequence ID" value="KAF7286105.1"/>
    <property type="molecule type" value="Genomic_DNA"/>
</dbReference>
<evidence type="ECO:0000313" key="1">
    <source>
        <dbReference type="EMBL" id="KAF7286105.1"/>
    </source>
</evidence>
<name>A0A834IY15_RHYFE</name>
<keyword evidence="2" id="KW-1185">Reference proteome</keyword>
<gene>
    <name evidence="1" type="ORF">GWI33_007753</name>
</gene>
<reference evidence="1" key="1">
    <citation type="submission" date="2020-08" db="EMBL/GenBank/DDBJ databases">
        <title>Genome sequencing and assembly of the red palm weevil Rhynchophorus ferrugineus.</title>
        <authorList>
            <person name="Dias G.B."/>
            <person name="Bergman C.M."/>
            <person name="Manee M."/>
        </authorList>
    </citation>
    <scope>NUCLEOTIDE SEQUENCE</scope>
    <source>
        <strain evidence="1">AA-2017</strain>
        <tissue evidence="1">Whole larva</tissue>
    </source>
</reference>
<accession>A0A834IY15</accession>
<dbReference type="Proteomes" id="UP000625711">
    <property type="component" value="Unassembled WGS sequence"/>
</dbReference>